<dbReference type="OrthoDB" id="2305364at2"/>
<proteinExistence type="predicted"/>
<dbReference type="EMBL" id="NIPR01000014">
    <property type="protein sequence ID" value="PMD71139.1"/>
    <property type="molecule type" value="Genomic_DNA"/>
</dbReference>
<protein>
    <submittedName>
        <fullName evidence="1">Uncharacterized protein</fullName>
    </submittedName>
</protein>
<dbReference type="RefSeq" id="WP_102196025.1">
    <property type="nucleotide sequence ID" value="NZ_NIPR01000014.1"/>
</dbReference>
<dbReference type="AlphaFoldDB" id="A0A2N7AUL8"/>
<sequence>MTAKTNKYRILETNVLLERFVTYNEVFTEYFKTIKIIERGEALRYETYARLTDNYISNIKRFIKLCNSYITKYNLENSMVAERMNNYFIDLINAIGCLDVKHNSIDYSRLENAKSRIRARQDEFVDSINILIN</sequence>
<gene>
    <name evidence="1" type="ORF">CBP76_05910</name>
</gene>
<evidence type="ECO:0000313" key="2">
    <source>
        <dbReference type="Proteomes" id="UP000235649"/>
    </source>
</evidence>
<dbReference type="Proteomes" id="UP000235649">
    <property type="component" value="Unassembled WGS sequence"/>
</dbReference>
<evidence type="ECO:0000313" key="1">
    <source>
        <dbReference type="EMBL" id="PMD71139.1"/>
    </source>
</evidence>
<name>A0A2N7AUL8_9LACO</name>
<comment type="caution">
    <text evidence="1">The sequence shown here is derived from an EMBL/GenBank/DDBJ whole genome shotgun (WGS) entry which is preliminary data.</text>
</comment>
<reference evidence="1 2" key="1">
    <citation type="submission" date="2017-05" db="EMBL/GenBank/DDBJ databases">
        <title>Lactobacillus nurukis nov., sp. nov., isolated from nuruk.</title>
        <authorList>
            <person name="Kim S.-J."/>
        </authorList>
    </citation>
    <scope>NUCLEOTIDE SEQUENCE [LARGE SCALE GENOMIC DNA]</scope>
    <source>
        <strain evidence="1 2">SYF10-1a</strain>
    </source>
</reference>
<accession>A0A2N7AUL8</accession>
<keyword evidence="2" id="KW-1185">Reference proteome</keyword>
<organism evidence="1 2">
    <name type="scientific">Companilactobacillus nuruki</name>
    <dbReference type="NCBI Taxonomy" id="1993540"/>
    <lineage>
        <taxon>Bacteria</taxon>
        <taxon>Bacillati</taxon>
        <taxon>Bacillota</taxon>
        <taxon>Bacilli</taxon>
        <taxon>Lactobacillales</taxon>
        <taxon>Lactobacillaceae</taxon>
        <taxon>Companilactobacillus</taxon>
    </lineage>
</organism>